<gene>
    <name evidence="1" type="ORF">LARSCL_LOCUS4011</name>
</gene>
<dbReference type="Proteomes" id="UP001497382">
    <property type="component" value="Unassembled WGS sequence"/>
</dbReference>
<dbReference type="EMBL" id="CAXIEN010000032">
    <property type="protein sequence ID" value="CAL1268139.1"/>
    <property type="molecule type" value="Genomic_DNA"/>
</dbReference>
<organism evidence="1 2">
    <name type="scientific">Larinioides sclopetarius</name>
    <dbReference type="NCBI Taxonomy" id="280406"/>
    <lineage>
        <taxon>Eukaryota</taxon>
        <taxon>Metazoa</taxon>
        <taxon>Ecdysozoa</taxon>
        <taxon>Arthropoda</taxon>
        <taxon>Chelicerata</taxon>
        <taxon>Arachnida</taxon>
        <taxon>Araneae</taxon>
        <taxon>Araneomorphae</taxon>
        <taxon>Entelegynae</taxon>
        <taxon>Araneoidea</taxon>
        <taxon>Araneidae</taxon>
        <taxon>Larinioides</taxon>
    </lineage>
</organism>
<keyword evidence="2" id="KW-1185">Reference proteome</keyword>
<protein>
    <submittedName>
        <fullName evidence="1">Uncharacterized protein</fullName>
    </submittedName>
</protein>
<reference evidence="1 2" key="1">
    <citation type="submission" date="2024-04" db="EMBL/GenBank/DDBJ databases">
        <authorList>
            <person name="Rising A."/>
            <person name="Reimegard J."/>
            <person name="Sonavane S."/>
            <person name="Akerstrom W."/>
            <person name="Nylinder S."/>
            <person name="Hedman E."/>
            <person name="Kallberg Y."/>
        </authorList>
    </citation>
    <scope>NUCLEOTIDE SEQUENCE [LARGE SCALE GENOMIC DNA]</scope>
</reference>
<evidence type="ECO:0000313" key="1">
    <source>
        <dbReference type="EMBL" id="CAL1268139.1"/>
    </source>
</evidence>
<evidence type="ECO:0000313" key="2">
    <source>
        <dbReference type="Proteomes" id="UP001497382"/>
    </source>
</evidence>
<accession>A0AAV1Z8V9</accession>
<dbReference type="AlphaFoldDB" id="A0AAV1Z8V9"/>
<comment type="caution">
    <text evidence="1">The sequence shown here is derived from an EMBL/GenBank/DDBJ whole genome shotgun (WGS) entry which is preliminary data.</text>
</comment>
<sequence length="64" mass="7422">MFNDHHLRGVGERPFQVNPYNGVVAPLSSILDFERSPLTKRKRTRNLTLLKSDLDTLTSRIRRS</sequence>
<proteinExistence type="predicted"/>
<name>A0AAV1Z8V9_9ARAC</name>